<gene>
    <name evidence="2" type="ORF">UX85_C0010G0009</name>
</gene>
<comment type="caution">
    <text evidence="2">The sequence shown here is derived from an EMBL/GenBank/DDBJ whole genome shotgun (WGS) entry which is preliminary data.</text>
</comment>
<dbReference type="InterPro" id="IPR013783">
    <property type="entry name" value="Ig-like_fold"/>
</dbReference>
<keyword evidence="1" id="KW-0472">Membrane</keyword>
<keyword evidence="1" id="KW-0812">Transmembrane</keyword>
<dbReference type="Gene3D" id="2.60.40.10">
    <property type="entry name" value="Immunoglobulins"/>
    <property type="match status" value="1"/>
</dbReference>
<sequence length="163" mass="17099">MSGNKLVILMIATTLLLIGGGAYLLGKTSQPELKVSGEVKTEVTETSFDWGEIPINGGNVSHDFIIANSGPGALKLASVATSCMCTTAKVTIGDSQSPFFSMHSNSTWTGEVEPKGEARLTVEFDPAYHGPSGLGAITRQVVVETNDGNLPQLTFNLTANVVN</sequence>
<evidence type="ECO:0000313" key="3">
    <source>
        <dbReference type="Proteomes" id="UP000033860"/>
    </source>
</evidence>
<protein>
    <recommendedName>
        <fullName evidence="4">DUF1573 domain-containing protein</fullName>
    </recommendedName>
</protein>
<accession>A0A0G1RTQ6</accession>
<evidence type="ECO:0000256" key="1">
    <source>
        <dbReference type="SAM" id="Phobius"/>
    </source>
</evidence>
<evidence type="ECO:0000313" key="2">
    <source>
        <dbReference type="EMBL" id="KKU60476.1"/>
    </source>
</evidence>
<dbReference type="Proteomes" id="UP000033860">
    <property type="component" value="Unassembled WGS sequence"/>
</dbReference>
<dbReference type="EMBL" id="LCNT01000010">
    <property type="protein sequence ID" value="KKU60476.1"/>
    <property type="molecule type" value="Genomic_DNA"/>
</dbReference>
<evidence type="ECO:0008006" key="4">
    <source>
        <dbReference type="Google" id="ProtNLM"/>
    </source>
</evidence>
<reference evidence="2 3" key="1">
    <citation type="journal article" date="2015" name="Nature">
        <title>rRNA introns, odd ribosomes, and small enigmatic genomes across a large radiation of phyla.</title>
        <authorList>
            <person name="Brown C.T."/>
            <person name="Hug L.A."/>
            <person name="Thomas B.C."/>
            <person name="Sharon I."/>
            <person name="Castelle C.J."/>
            <person name="Singh A."/>
            <person name="Wilkins M.J."/>
            <person name="Williams K.H."/>
            <person name="Banfield J.F."/>
        </authorList>
    </citation>
    <scope>NUCLEOTIDE SEQUENCE [LARGE SCALE GENOMIC DNA]</scope>
</reference>
<organism evidence="2 3">
    <name type="scientific">Candidatus Beckwithbacteria bacterium GW2011_GWB1_47_15</name>
    <dbReference type="NCBI Taxonomy" id="1618371"/>
    <lineage>
        <taxon>Bacteria</taxon>
        <taxon>Candidatus Beckwithiibacteriota</taxon>
    </lineage>
</organism>
<name>A0A0G1RTQ6_9BACT</name>
<dbReference type="AlphaFoldDB" id="A0A0G1RTQ6"/>
<dbReference type="Pfam" id="PF07610">
    <property type="entry name" value="DUF1573"/>
    <property type="match status" value="1"/>
</dbReference>
<dbReference type="InterPro" id="IPR011467">
    <property type="entry name" value="DUF1573"/>
</dbReference>
<feature type="transmembrane region" description="Helical" evidence="1">
    <location>
        <begin position="6"/>
        <end position="26"/>
    </location>
</feature>
<keyword evidence="1" id="KW-1133">Transmembrane helix</keyword>
<proteinExistence type="predicted"/>